<protein>
    <submittedName>
        <fullName evidence="2">DUF3789 domain-containing protein</fullName>
    </submittedName>
</protein>
<evidence type="ECO:0000256" key="1">
    <source>
        <dbReference type="SAM" id="Phobius"/>
    </source>
</evidence>
<gene>
    <name evidence="2" type="ORF">LJD69_12615</name>
</gene>
<evidence type="ECO:0000313" key="3">
    <source>
        <dbReference type="Proteomes" id="UP001198439"/>
    </source>
</evidence>
<proteinExistence type="predicted"/>
<keyword evidence="1" id="KW-0472">Membrane</keyword>
<dbReference type="Proteomes" id="UP001198439">
    <property type="component" value="Unassembled WGS sequence"/>
</dbReference>
<dbReference type="InterPro" id="IPR024522">
    <property type="entry name" value="DUF3789"/>
</dbReference>
<feature type="transmembrane region" description="Helical" evidence="1">
    <location>
        <begin position="6"/>
        <end position="25"/>
    </location>
</feature>
<keyword evidence="1" id="KW-1133">Transmembrane helix</keyword>
<dbReference type="EMBL" id="JAJDKZ010000056">
    <property type="protein sequence ID" value="MCB8611434.1"/>
    <property type="molecule type" value="Genomic_DNA"/>
</dbReference>
<accession>A0AAW4VQN4</accession>
<comment type="caution">
    <text evidence="2">The sequence shown here is derived from an EMBL/GenBank/DDBJ whole genome shotgun (WGS) entry which is preliminary data.</text>
</comment>
<organism evidence="2 3">
    <name type="scientific">Faecalibacillus faecis</name>
    <dbReference type="NCBI Taxonomy" id="1982628"/>
    <lineage>
        <taxon>Bacteria</taxon>
        <taxon>Bacillati</taxon>
        <taxon>Bacillota</taxon>
        <taxon>Erysipelotrichia</taxon>
        <taxon>Erysipelotrichales</taxon>
        <taxon>Coprobacillaceae</taxon>
        <taxon>Faecalibacillus</taxon>
    </lineage>
</organism>
<reference evidence="2" key="1">
    <citation type="submission" date="2021-10" db="EMBL/GenBank/DDBJ databases">
        <title>Collection of gut derived symbiotic bacterial strains cultured from healthy donors.</title>
        <authorList>
            <person name="Lin H."/>
            <person name="Littmann E."/>
            <person name="Kohout C."/>
            <person name="Pamer E.G."/>
        </authorList>
    </citation>
    <scope>NUCLEOTIDE SEQUENCE</scope>
    <source>
        <strain evidence="2">DFI.4.48</strain>
    </source>
</reference>
<dbReference type="RefSeq" id="WP_118487706.1">
    <property type="nucleotide sequence ID" value="NZ_JAJDKR010000055.1"/>
</dbReference>
<dbReference type="Pfam" id="PF12664">
    <property type="entry name" value="DUF3789"/>
    <property type="match status" value="1"/>
</dbReference>
<keyword evidence="1" id="KW-0812">Transmembrane</keyword>
<dbReference type="AlphaFoldDB" id="A0AAW4VQN4"/>
<name>A0AAW4VQN4_9FIRM</name>
<evidence type="ECO:0000313" key="2">
    <source>
        <dbReference type="EMBL" id="MCB8611434.1"/>
    </source>
</evidence>
<sequence>MKEIIISIISLQIGALIGVITMCILQISKDK</sequence>